<comment type="similarity">
    <text evidence="1">Belongs to the type-1 OGG1 family.</text>
</comment>
<keyword evidence="5" id="KW-0234">DNA repair</keyword>
<dbReference type="InterPro" id="IPR003265">
    <property type="entry name" value="HhH-GPD_domain"/>
</dbReference>
<dbReference type="GO" id="GO:0140078">
    <property type="term" value="F:class I DNA-(apurinic or apyrimidinic site) endonuclease activity"/>
    <property type="evidence" value="ECO:0007669"/>
    <property type="project" value="UniProtKB-EC"/>
</dbReference>
<dbReference type="Proteomes" id="UP000199182">
    <property type="component" value="Unassembled WGS sequence"/>
</dbReference>
<dbReference type="PANTHER" id="PTHR10242:SF2">
    <property type="entry name" value="N-GLYCOSYLASE_DNA LYASE"/>
    <property type="match status" value="1"/>
</dbReference>
<dbReference type="GO" id="GO:0006284">
    <property type="term" value="P:base-excision repair"/>
    <property type="evidence" value="ECO:0007669"/>
    <property type="project" value="InterPro"/>
</dbReference>
<evidence type="ECO:0000313" key="11">
    <source>
        <dbReference type="EMBL" id="SDN59974.1"/>
    </source>
</evidence>
<keyword evidence="4" id="KW-0378">Hydrolase</keyword>
<evidence type="ECO:0000313" key="12">
    <source>
        <dbReference type="Proteomes" id="UP000199182"/>
    </source>
</evidence>
<keyword evidence="3" id="KW-0227">DNA damage</keyword>
<evidence type="ECO:0000256" key="7">
    <source>
        <dbReference type="ARBA" id="ARBA00023268"/>
    </source>
</evidence>
<dbReference type="InterPro" id="IPR012904">
    <property type="entry name" value="OGG_N"/>
</dbReference>
<dbReference type="GO" id="GO:0006289">
    <property type="term" value="P:nucleotide-excision repair"/>
    <property type="evidence" value="ECO:0007669"/>
    <property type="project" value="InterPro"/>
</dbReference>
<evidence type="ECO:0000256" key="2">
    <source>
        <dbReference type="ARBA" id="ARBA00012720"/>
    </source>
</evidence>
<comment type="catalytic activity">
    <reaction evidence="9">
        <text>2'-deoxyribonucleotide-(2'-deoxyribose 5'-phosphate)-2'-deoxyribonucleotide-DNA = a 3'-end 2'-deoxyribonucleotide-(2,3-dehydro-2,3-deoxyribose 5'-phosphate)-DNA + a 5'-end 5'-phospho-2'-deoxyribonucleoside-DNA + H(+)</text>
        <dbReference type="Rhea" id="RHEA:66592"/>
        <dbReference type="Rhea" id="RHEA-COMP:13180"/>
        <dbReference type="Rhea" id="RHEA-COMP:16897"/>
        <dbReference type="Rhea" id="RHEA-COMP:17067"/>
        <dbReference type="ChEBI" id="CHEBI:15378"/>
        <dbReference type="ChEBI" id="CHEBI:136412"/>
        <dbReference type="ChEBI" id="CHEBI:157695"/>
        <dbReference type="ChEBI" id="CHEBI:167181"/>
        <dbReference type="EC" id="4.2.99.18"/>
    </reaction>
</comment>
<dbReference type="Pfam" id="PF07934">
    <property type="entry name" value="OGG_N"/>
    <property type="match status" value="1"/>
</dbReference>
<dbReference type="STRING" id="258515.SAMN05192585_12428"/>
<evidence type="ECO:0000256" key="5">
    <source>
        <dbReference type="ARBA" id="ARBA00023204"/>
    </source>
</evidence>
<sequence>MEIQVSGKDIVITHLQDFCLRDILCCGQCFVFRELAPDTFFGTAGGRALTVSQSGDTLTLHNTTPTDFEGFWRGYFDLDRDYAAVKRALCCDETLRLAVAYAPGMRVLRQPPWEALCSFILSQNNNIKRIQGIVERLCETFGEALPGGGYGFPTPQTLASLTVEDLAPLRAGFRAKYILDAAQKVASGEVNLNELYTLDIDDARRSLMRIKGVGIKVADCALLYGASRVEAFPLDVWMKRAMASLFPKGLPDCAVPYAGLAQQYIFHYIRCGVKGACEVGAEGK</sequence>
<dbReference type="EC" id="4.2.99.18" evidence="2"/>
<dbReference type="CDD" id="cd00056">
    <property type="entry name" value="ENDO3c"/>
    <property type="match status" value="1"/>
</dbReference>
<keyword evidence="12" id="KW-1185">Reference proteome</keyword>
<dbReference type="GO" id="GO:0003684">
    <property type="term" value="F:damaged DNA binding"/>
    <property type="evidence" value="ECO:0007669"/>
    <property type="project" value="InterPro"/>
</dbReference>
<evidence type="ECO:0000256" key="8">
    <source>
        <dbReference type="ARBA" id="ARBA00023295"/>
    </source>
</evidence>
<dbReference type="InterPro" id="IPR011257">
    <property type="entry name" value="DNA_glycosylase"/>
</dbReference>
<evidence type="ECO:0000256" key="1">
    <source>
        <dbReference type="ARBA" id="ARBA00010679"/>
    </source>
</evidence>
<dbReference type="RefSeq" id="WP_242871735.1">
    <property type="nucleotide sequence ID" value="NZ_FNID01000024.1"/>
</dbReference>
<evidence type="ECO:0000256" key="6">
    <source>
        <dbReference type="ARBA" id="ARBA00023239"/>
    </source>
</evidence>
<dbReference type="InterPro" id="IPR052054">
    <property type="entry name" value="Oxidative_DNA_repair_enzyme"/>
</dbReference>
<reference evidence="11 12" key="1">
    <citation type="submission" date="2016-10" db="EMBL/GenBank/DDBJ databases">
        <authorList>
            <person name="de Groot N.N."/>
        </authorList>
    </citation>
    <scope>NUCLEOTIDE SEQUENCE [LARGE SCALE GENOMIC DNA]</scope>
    <source>
        <strain evidence="11 12">CGMCC 1.5012</strain>
    </source>
</reference>
<evidence type="ECO:0000256" key="4">
    <source>
        <dbReference type="ARBA" id="ARBA00022801"/>
    </source>
</evidence>
<name>A0A1H0CQ16_9FIRM</name>
<evidence type="ECO:0000256" key="9">
    <source>
        <dbReference type="ARBA" id="ARBA00044632"/>
    </source>
</evidence>
<feature type="domain" description="HhH-GPD" evidence="10">
    <location>
        <begin position="121"/>
        <end position="270"/>
    </location>
</feature>
<keyword evidence="6 11" id="KW-0456">Lyase</keyword>
<proteinExistence type="inferred from homology"/>
<keyword evidence="8" id="KW-0326">Glycosidase</keyword>
<evidence type="ECO:0000259" key="10">
    <source>
        <dbReference type="SMART" id="SM00478"/>
    </source>
</evidence>
<dbReference type="GO" id="GO:0008534">
    <property type="term" value="F:oxidized purine nucleobase lesion DNA N-glycosylase activity"/>
    <property type="evidence" value="ECO:0007669"/>
    <property type="project" value="InterPro"/>
</dbReference>
<dbReference type="SUPFAM" id="SSF48150">
    <property type="entry name" value="DNA-glycosylase"/>
    <property type="match status" value="1"/>
</dbReference>
<keyword evidence="7" id="KW-0511">Multifunctional enzyme</keyword>
<dbReference type="SUPFAM" id="SSF55945">
    <property type="entry name" value="TATA-box binding protein-like"/>
    <property type="match status" value="1"/>
</dbReference>
<dbReference type="Gene3D" id="1.10.1670.10">
    <property type="entry name" value="Helix-hairpin-Helix base-excision DNA repair enzymes (C-terminal)"/>
    <property type="match status" value="1"/>
</dbReference>
<gene>
    <name evidence="11" type="ORF">SAMN05192585_12428</name>
</gene>
<dbReference type="Pfam" id="PF00730">
    <property type="entry name" value="HhH-GPD"/>
    <property type="match status" value="1"/>
</dbReference>
<accession>A0A1H0CQ16</accession>
<evidence type="ECO:0000256" key="3">
    <source>
        <dbReference type="ARBA" id="ARBA00022763"/>
    </source>
</evidence>
<dbReference type="Gene3D" id="3.30.310.260">
    <property type="match status" value="1"/>
</dbReference>
<dbReference type="EMBL" id="FNID01000024">
    <property type="protein sequence ID" value="SDN59974.1"/>
    <property type="molecule type" value="Genomic_DNA"/>
</dbReference>
<dbReference type="InterPro" id="IPR023170">
    <property type="entry name" value="HhH_base_excis_C"/>
</dbReference>
<dbReference type="AlphaFoldDB" id="A0A1H0CQ16"/>
<dbReference type="SMART" id="SM00478">
    <property type="entry name" value="ENDO3c"/>
    <property type="match status" value="1"/>
</dbReference>
<organism evidence="11 12">
    <name type="scientific">Acetanaerobacterium elongatum</name>
    <dbReference type="NCBI Taxonomy" id="258515"/>
    <lineage>
        <taxon>Bacteria</taxon>
        <taxon>Bacillati</taxon>
        <taxon>Bacillota</taxon>
        <taxon>Clostridia</taxon>
        <taxon>Eubacteriales</taxon>
        <taxon>Oscillospiraceae</taxon>
        <taxon>Acetanaerobacterium</taxon>
    </lineage>
</organism>
<protein>
    <recommendedName>
        <fullName evidence="2">DNA-(apurinic or apyrimidinic site) lyase</fullName>
        <ecNumber evidence="2">4.2.99.18</ecNumber>
    </recommendedName>
</protein>
<dbReference type="PANTHER" id="PTHR10242">
    <property type="entry name" value="8-OXOGUANINE DNA GLYCOSYLASE"/>
    <property type="match status" value="1"/>
</dbReference>
<dbReference type="Gene3D" id="1.10.340.30">
    <property type="entry name" value="Hypothetical protein, domain 2"/>
    <property type="match status" value="1"/>
</dbReference>